<protein>
    <recommendedName>
        <fullName evidence="9">Ubiquitin carboxyl-terminal hydrolase 36</fullName>
        <ecNumber evidence="4">3.4.19.12</ecNumber>
    </recommendedName>
    <alternativeName>
        <fullName evidence="12">Deubiquitinating enzyme 36</fullName>
    </alternativeName>
    <alternativeName>
        <fullName evidence="11">Protein scrawny</fullName>
    </alternativeName>
    <alternativeName>
        <fullName evidence="10">Ubiquitin thioesterase 36</fullName>
    </alternativeName>
    <alternativeName>
        <fullName evidence="13">Ubiquitin-specific-processing protease 36</fullName>
    </alternativeName>
</protein>
<dbReference type="GO" id="GO:0006508">
    <property type="term" value="P:proteolysis"/>
    <property type="evidence" value="ECO:0007669"/>
    <property type="project" value="UniProtKB-KW"/>
</dbReference>
<evidence type="ECO:0000256" key="6">
    <source>
        <dbReference type="ARBA" id="ARBA00022786"/>
    </source>
</evidence>
<dbReference type="InterPro" id="IPR001394">
    <property type="entry name" value="Peptidase_C19_UCH"/>
</dbReference>
<comment type="caution">
    <text evidence="16">The sequence shown here is derived from an EMBL/GenBank/DDBJ whole genome shotgun (WGS) entry which is preliminary data.</text>
</comment>
<keyword evidence="8" id="KW-0788">Thiol protease</keyword>
<dbReference type="GO" id="GO:0004843">
    <property type="term" value="F:cysteine-type deubiquitinase activity"/>
    <property type="evidence" value="ECO:0007669"/>
    <property type="project" value="UniProtKB-EC"/>
</dbReference>
<dbReference type="AlphaFoldDB" id="A0AAN8FZ00"/>
<dbReference type="Proteomes" id="UP001331761">
    <property type="component" value="Unassembled WGS sequence"/>
</dbReference>
<feature type="region of interest" description="Disordered" evidence="14">
    <location>
        <begin position="191"/>
        <end position="313"/>
    </location>
</feature>
<evidence type="ECO:0000256" key="5">
    <source>
        <dbReference type="ARBA" id="ARBA00022670"/>
    </source>
</evidence>
<keyword evidence="5" id="KW-0645">Protease</keyword>
<evidence type="ECO:0000256" key="14">
    <source>
        <dbReference type="SAM" id="MobiDB-lite"/>
    </source>
</evidence>
<dbReference type="GO" id="GO:0016579">
    <property type="term" value="P:protein deubiquitination"/>
    <property type="evidence" value="ECO:0007669"/>
    <property type="project" value="InterPro"/>
</dbReference>
<dbReference type="SUPFAM" id="SSF54001">
    <property type="entry name" value="Cysteine proteinases"/>
    <property type="match status" value="1"/>
</dbReference>
<dbReference type="Gene3D" id="3.90.70.10">
    <property type="entry name" value="Cysteine proteinases"/>
    <property type="match status" value="1"/>
</dbReference>
<dbReference type="GO" id="GO:0005829">
    <property type="term" value="C:cytosol"/>
    <property type="evidence" value="ECO:0007669"/>
    <property type="project" value="TreeGrafter"/>
</dbReference>
<dbReference type="InterPro" id="IPR038765">
    <property type="entry name" value="Papain-like_cys_pep_sf"/>
</dbReference>
<reference evidence="16 17" key="1">
    <citation type="submission" date="2019-10" db="EMBL/GenBank/DDBJ databases">
        <title>Assembly and Annotation for the nematode Trichostrongylus colubriformis.</title>
        <authorList>
            <person name="Martin J."/>
        </authorList>
    </citation>
    <scope>NUCLEOTIDE SEQUENCE [LARGE SCALE GENOMIC DNA]</scope>
    <source>
        <strain evidence="16">G859</strain>
        <tissue evidence="16">Whole worm</tissue>
    </source>
</reference>
<feature type="compositionally biased region" description="Basic and acidic residues" evidence="14">
    <location>
        <begin position="272"/>
        <end position="301"/>
    </location>
</feature>
<dbReference type="PANTHER" id="PTHR24006:SF758">
    <property type="entry name" value="UBIQUITIN CARBOXYL-TERMINAL HYDROLASE 36"/>
    <property type="match status" value="1"/>
</dbReference>
<evidence type="ECO:0000256" key="7">
    <source>
        <dbReference type="ARBA" id="ARBA00022801"/>
    </source>
</evidence>
<gene>
    <name evidence="16" type="ORF">GCK32_000076</name>
</gene>
<feature type="compositionally biased region" description="Basic and acidic residues" evidence="14">
    <location>
        <begin position="233"/>
        <end position="262"/>
    </location>
</feature>
<evidence type="ECO:0000256" key="3">
    <source>
        <dbReference type="ARBA" id="ARBA00009085"/>
    </source>
</evidence>
<feature type="compositionally biased region" description="Polar residues" evidence="14">
    <location>
        <begin position="987"/>
        <end position="1000"/>
    </location>
</feature>
<dbReference type="EMBL" id="WIXE01007861">
    <property type="protein sequence ID" value="KAK5979975.1"/>
    <property type="molecule type" value="Genomic_DNA"/>
</dbReference>
<feature type="compositionally biased region" description="Polar residues" evidence="14">
    <location>
        <begin position="221"/>
        <end position="232"/>
    </location>
</feature>
<evidence type="ECO:0000256" key="13">
    <source>
        <dbReference type="ARBA" id="ARBA00043009"/>
    </source>
</evidence>
<evidence type="ECO:0000256" key="1">
    <source>
        <dbReference type="ARBA" id="ARBA00000707"/>
    </source>
</evidence>
<keyword evidence="6" id="KW-0833">Ubl conjugation pathway</keyword>
<evidence type="ECO:0000256" key="12">
    <source>
        <dbReference type="ARBA" id="ARBA00042420"/>
    </source>
</evidence>
<dbReference type="PROSITE" id="PS50235">
    <property type="entry name" value="USP_3"/>
    <property type="match status" value="1"/>
</dbReference>
<comment type="subcellular location">
    <subcellularLocation>
        <location evidence="2">Nucleus</location>
        <location evidence="2">Nucleolus</location>
    </subcellularLocation>
</comment>
<evidence type="ECO:0000256" key="4">
    <source>
        <dbReference type="ARBA" id="ARBA00012759"/>
    </source>
</evidence>
<evidence type="ECO:0000256" key="8">
    <source>
        <dbReference type="ARBA" id="ARBA00022807"/>
    </source>
</evidence>
<evidence type="ECO:0000256" key="11">
    <source>
        <dbReference type="ARBA" id="ARBA00042154"/>
    </source>
</evidence>
<dbReference type="GO" id="GO:0005730">
    <property type="term" value="C:nucleolus"/>
    <property type="evidence" value="ECO:0007669"/>
    <property type="project" value="UniProtKB-SubCell"/>
</dbReference>
<name>A0AAN8FZ00_TRICO</name>
<proteinExistence type="inferred from homology"/>
<dbReference type="PROSITE" id="PS00973">
    <property type="entry name" value="USP_2"/>
    <property type="match status" value="1"/>
</dbReference>
<dbReference type="InterPro" id="IPR018200">
    <property type="entry name" value="USP_CS"/>
</dbReference>
<keyword evidence="17" id="KW-1185">Reference proteome</keyword>
<organism evidence="16 17">
    <name type="scientific">Trichostrongylus colubriformis</name>
    <name type="common">Black scour worm</name>
    <dbReference type="NCBI Taxonomy" id="6319"/>
    <lineage>
        <taxon>Eukaryota</taxon>
        <taxon>Metazoa</taxon>
        <taxon>Ecdysozoa</taxon>
        <taxon>Nematoda</taxon>
        <taxon>Chromadorea</taxon>
        <taxon>Rhabditida</taxon>
        <taxon>Rhabditina</taxon>
        <taxon>Rhabditomorpha</taxon>
        <taxon>Strongyloidea</taxon>
        <taxon>Trichostrongylidae</taxon>
        <taxon>Trichostrongylus</taxon>
    </lineage>
</organism>
<feature type="domain" description="USP" evidence="15">
    <location>
        <begin position="355"/>
        <end position="652"/>
    </location>
</feature>
<dbReference type="InterPro" id="IPR028889">
    <property type="entry name" value="USP"/>
</dbReference>
<feature type="compositionally biased region" description="Polar residues" evidence="14">
    <location>
        <begin position="730"/>
        <end position="741"/>
    </location>
</feature>
<sequence length="1065" mass="117544">MDVSSVLCEKILSSKIFFGRPLIMNSTFLDHTYSKRSDENDSDDDFATFYSNVSQILTDHDYCLQDPRKRRGHDGENENYSISGPCTSNNHDVETHRDPGPSSKNSSKGIVLPERVLCQSVDDAASLPSSNYSPTLELDARVKIPGTSVSLGLSAAPICNKEDQKRNLPGERACENGYWAAVNPDMDGLISRNDSSHCTPPEAKRRKCESGTSEEGVMVSAESTPLSFSVHSSKCDSNEEVRVSKETKSGSREDSTRKKEIHAPSQCVGNVTDERKRRKSENDEQTSRDQRNGNKSDGRDTADEELRESKTGKRRVRTLSELGYREKNFPIFDRSLSDIWTFDGFAPIKGLRHFPGISNFGTTCFVNSVMQCLAHLPPFTRYIVEKHKHLKGYSKDPCLSCALRKDFFENAFRRASALNVLWMVKGFWRYLYGRMYTFQQEDAHEFLITLISKLDNEFCAQFKGGARTGSTPFEQIFFGKIRKEIECSCGFFKTRYQKFLDLNLALPTQSNGRNSVTTTDLLTHFVKKQKVEHKCEKCGKNMSHTSLIYRCPSVLVLQILCFNNFGSKIYKQIDVEHFISLRPFTYSNEGGDSYELMGIVSHDGNLNNGHYTAMVRGFDKKFHFFDDDYVTDVKPFSQKRGFMPYLMIYSRKGPMNFNYSIGMKSPTKNNSATSTGRINTLTLNKDSPDKNHKSPIKTNLIPASTRTPVRPPPHEVKSAPAPLFVRNDTTHSSALDPSSKNYPAASMVSPSLKRPKTCSSSPDTALAPSSTIKLSNSFANAIKGSTPLKSTEKNCTEPAVDSSCSAEVVGNAVTCVDITSESAPCSTIAVSEPSSNGSFLKAATSGFEVPTPINVLIGNQKSDSIVRSAQECVETPQLMPNSRNVRSSFAADVVLSADIDKPGVVRDHASKSSPLKQIDAPMQSSSPTITIVSTLSTGPYQTLSSAKDTVIENSLKNRTAVVANGDGEIINGVERQNGCSAPKFSNKHNGVSNQTEGPCSTRQKPILELLPKRSWTGSSTKYFHSHNADSKTLANGVKSCGNGIFTIDVSDDERDAGVEFLGSTL</sequence>
<keyword evidence="7" id="KW-0378">Hydrolase</keyword>
<dbReference type="InterPro" id="IPR050164">
    <property type="entry name" value="Peptidase_C19"/>
</dbReference>
<evidence type="ECO:0000256" key="10">
    <source>
        <dbReference type="ARBA" id="ARBA00041300"/>
    </source>
</evidence>
<evidence type="ECO:0000313" key="16">
    <source>
        <dbReference type="EMBL" id="KAK5979975.1"/>
    </source>
</evidence>
<feature type="region of interest" description="Disordered" evidence="14">
    <location>
        <begin position="681"/>
        <end position="764"/>
    </location>
</feature>
<evidence type="ECO:0000256" key="9">
    <source>
        <dbReference type="ARBA" id="ARBA00039432"/>
    </source>
</evidence>
<dbReference type="PANTHER" id="PTHR24006">
    <property type="entry name" value="UBIQUITIN CARBOXYL-TERMINAL HYDROLASE"/>
    <property type="match status" value="1"/>
</dbReference>
<dbReference type="EC" id="3.4.19.12" evidence="4"/>
<evidence type="ECO:0000313" key="17">
    <source>
        <dbReference type="Proteomes" id="UP001331761"/>
    </source>
</evidence>
<feature type="region of interest" description="Disordered" evidence="14">
    <location>
        <begin position="981"/>
        <end position="1000"/>
    </location>
</feature>
<comment type="catalytic activity">
    <reaction evidence="1">
        <text>Thiol-dependent hydrolysis of ester, thioester, amide, peptide and isopeptide bonds formed by the C-terminal Gly of ubiquitin (a 76-residue protein attached to proteins as an intracellular targeting signal).</text>
        <dbReference type="EC" id="3.4.19.12"/>
    </reaction>
</comment>
<feature type="region of interest" description="Disordered" evidence="14">
    <location>
        <begin position="67"/>
        <end position="109"/>
    </location>
</feature>
<evidence type="ECO:0000259" key="15">
    <source>
        <dbReference type="PROSITE" id="PS50235"/>
    </source>
</evidence>
<comment type="similarity">
    <text evidence="3">Belongs to the peptidase C19 family.</text>
</comment>
<accession>A0AAN8FZ00</accession>
<evidence type="ECO:0000256" key="2">
    <source>
        <dbReference type="ARBA" id="ARBA00004604"/>
    </source>
</evidence>
<dbReference type="Pfam" id="PF00443">
    <property type="entry name" value="UCH"/>
    <property type="match status" value="1"/>
</dbReference>
<feature type="compositionally biased region" description="Polar residues" evidence="14">
    <location>
        <begin position="78"/>
        <end position="90"/>
    </location>
</feature>